<evidence type="ECO:0000313" key="3">
    <source>
        <dbReference type="EMBL" id="QJA93711.1"/>
    </source>
</evidence>
<gene>
    <name evidence="2" type="ORF">MM415A00246_0016</name>
    <name evidence="3" type="ORF">MM415B04131_0007</name>
    <name evidence="1" type="ORF">TM448A02323_0003</name>
    <name evidence="4" type="ORF">TM448B03079_0013</name>
</gene>
<evidence type="ECO:0000313" key="4">
    <source>
        <dbReference type="EMBL" id="QJI02309.1"/>
    </source>
</evidence>
<evidence type="ECO:0000313" key="2">
    <source>
        <dbReference type="EMBL" id="QJA83894.1"/>
    </source>
</evidence>
<dbReference type="EMBL" id="MT143171">
    <property type="protein sequence ID" value="QJA93711.1"/>
    <property type="molecule type" value="Genomic_DNA"/>
</dbReference>
<reference evidence="1" key="1">
    <citation type="submission" date="2020-03" db="EMBL/GenBank/DDBJ databases">
        <title>The deep terrestrial virosphere.</title>
        <authorList>
            <person name="Holmfeldt K."/>
            <person name="Nilsson E."/>
            <person name="Simone D."/>
            <person name="Lopez-Fernandez M."/>
            <person name="Wu X."/>
            <person name="de Brujin I."/>
            <person name="Lundin D."/>
            <person name="Andersson A."/>
            <person name="Bertilsson S."/>
            <person name="Dopson M."/>
        </authorList>
    </citation>
    <scope>NUCLEOTIDE SEQUENCE</scope>
    <source>
        <strain evidence="2">MM415A00246</strain>
        <strain evidence="3">MM415B04131</strain>
        <strain evidence="1">TM448A02323</strain>
        <strain evidence="4">TM448B03079</strain>
    </source>
</reference>
<proteinExistence type="predicted"/>
<dbReference type="EMBL" id="MT142520">
    <property type="protein sequence ID" value="QJA83894.1"/>
    <property type="molecule type" value="Genomic_DNA"/>
</dbReference>
<accession>A0A6H1ZWZ5</accession>
<evidence type="ECO:0000313" key="1">
    <source>
        <dbReference type="EMBL" id="QJA51847.1"/>
    </source>
</evidence>
<dbReference type="EMBL" id="MT144293">
    <property type="protein sequence ID" value="QJA51847.1"/>
    <property type="molecule type" value="Genomic_DNA"/>
</dbReference>
<sequence>MMFGWNYPPGVTGSEYAIAGPDYEQDYPEPCPVCGEALVQQGYRGEHWVVCISCDYQEDLDFDA</sequence>
<organism evidence="1">
    <name type="scientific">viral metagenome</name>
    <dbReference type="NCBI Taxonomy" id="1070528"/>
    <lineage>
        <taxon>unclassified sequences</taxon>
        <taxon>metagenomes</taxon>
        <taxon>organismal metagenomes</taxon>
    </lineage>
</organism>
<dbReference type="AlphaFoldDB" id="A0A6H1ZWZ5"/>
<dbReference type="EMBL" id="MT144990">
    <property type="protein sequence ID" value="QJI02309.1"/>
    <property type="molecule type" value="Genomic_DNA"/>
</dbReference>
<protein>
    <submittedName>
        <fullName evidence="1">Uncharacterized protein</fullName>
    </submittedName>
</protein>
<name>A0A6H1ZWZ5_9ZZZZ</name>